<dbReference type="GeneID" id="73379094"/>
<keyword evidence="5" id="KW-1185">Reference proteome</keyword>
<dbReference type="Proteomes" id="UP001202479">
    <property type="component" value="Unassembled WGS sequence"/>
</dbReference>
<evidence type="ECO:0000259" key="2">
    <source>
        <dbReference type="Pfam" id="PF16201"/>
    </source>
</evidence>
<reference evidence="4" key="1">
    <citation type="journal article" date="2022" name="DNA Res.">
        <title>Genome analysis of five recently described species of the CUG-Ser clade uncovers Candida theae as a new hybrid lineage with pathogenic potential in the Candida parapsilosis species complex.</title>
        <authorList>
            <person name="Mixao V."/>
            <person name="Del Olmo V."/>
            <person name="Hegedusova E."/>
            <person name="Saus E."/>
            <person name="Pryszcz L."/>
            <person name="Cillingova A."/>
            <person name="Nosek J."/>
            <person name="Gabaldon T."/>
        </authorList>
    </citation>
    <scope>NUCLEOTIDE SEQUENCE</scope>
    <source>
        <strain evidence="4">CBS 10844</strain>
    </source>
</reference>
<dbReference type="GO" id="GO:0000466">
    <property type="term" value="P:maturation of 5.8S rRNA from tricistronic rRNA transcript (SSU-rRNA, 5.8S rRNA, LSU-rRNA)"/>
    <property type="evidence" value="ECO:0007669"/>
    <property type="project" value="TreeGrafter"/>
</dbReference>
<dbReference type="GO" id="GO:0005730">
    <property type="term" value="C:nucleolus"/>
    <property type="evidence" value="ECO:0007669"/>
    <property type="project" value="TreeGrafter"/>
</dbReference>
<organism evidence="4 5">
    <name type="scientific">Candida oxycetoniae</name>
    <dbReference type="NCBI Taxonomy" id="497107"/>
    <lineage>
        <taxon>Eukaryota</taxon>
        <taxon>Fungi</taxon>
        <taxon>Dikarya</taxon>
        <taxon>Ascomycota</taxon>
        <taxon>Saccharomycotina</taxon>
        <taxon>Pichiomycetes</taxon>
        <taxon>Debaryomycetaceae</taxon>
        <taxon>Candida/Lodderomyces clade</taxon>
        <taxon>Candida</taxon>
    </lineage>
</organism>
<dbReference type="InterPro" id="IPR021714">
    <property type="entry name" value="URB1_N"/>
</dbReference>
<evidence type="ECO:0000259" key="1">
    <source>
        <dbReference type="Pfam" id="PF11707"/>
    </source>
</evidence>
<proteinExistence type="predicted"/>
<dbReference type="InterPro" id="IPR059018">
    <property type="entry name" value="HEAT_URB1"/>
</dbReference>
<accession>A0AAI9SZK7</accession>
<dbReference type="PANTHER" id="PTHR13500:SF0">
    <property type="entry name" value="NUCLEOLAR PRE-RIBOSOMAL-ASSOCIATED PROTEIN 1"/>
    <property type="match status" value="1"/>
</dbReference>
<dbReference type="InterPro" id="IPR032436">
    <property type="entry name" value="URB1_C"/>
</dbReference>
<evidence type="ECO:0000259" key="3">
    <source>
        <dbReference type="Pfam" id="PF26140"/>
    </source>
</evidence>
<evidence type="ECO:0000313" key="4">
    <source>
        <dbReference type="EMBL" id="KAI3405869.2"/>
    </source>
</evidence>
<name>A0AAI9SZK7_9ASCO</name>
<comment type="caution">
    <text evidence="4">The sequence shown here is derived from an EMBL/GenBank/DDBJ whole genome shotgun (WGS) entry which is preliminary data.</text>
</comment>
<feature type="domain" description="URB1 N-terminal" evidence="1">
    <location>
        <begin position="73"/>
        <end position="394"/>
    </location>
</feature>
<dbReference type="RefSeq" id="XP_049181614.1">
    <property type="nucleotide sequence ID" value="XM_049322603.1"/>
</dbReference>
<dbReference type="Pfam" id="PF11707">
    <property type="entry name" value="Npa1"/>
    <property type="match status" value="1"/>
</dbReference>
<sequence length="1682" mass="192761">MAANFMVDDSTLQDSKQVQVKRRRRTSSRVLASPSINVDYHVIQELSNVLTCLSGEVDIQQVVSFVEKDYLGKLFSIWSYYAATNNHKELVAITNQVSSLISIINENKLLFHLSQQKIVAALQVFLTSYTTTIYRALSSLKPSLVNPNIRLLDNIIKYDPALVETFLNNFDLSLAVLPKLVTPSKIEIEQGEVNDLFSIRSNFIKFWISLCSNVSSLHRLDLLINHPKIVRNIWKYLQYDTLDSIHNLIEFLNKHVLDELNFKKSEKCKILNDNFMFKVNGLFNSIKDGYFIEFMNKLTMDFKSGIIFPNDKFWNKESSLGVIIEVNYKTFKVANKLIYTLLTSLKPTDSNQQLQFIVRVLSSCQELVAPYMEYIVQHGGGYHDPSLTSWWISHTLLYTNILQIPIPTPITKFSESNNSEFSKYDAKLIAQSINLAPLSKSALVKGLQAKKKLIVQLTLQLILYMLLKLEKVLQIVNVSKQELIDIVFDKLPDISIITQVLTLDSKISQLTALTVISKYDSLMPLLANKSSLQKLVSTGISHIIEKKLQNLKSFDLIVLDLYMNLQNQDFKWWNKISNGQSNSDSNSNANANSFYTLLLKLASSSNISSSNFVQKIYTLLNKLSEEKMFFNEKLLVTPIMALIYSVESKSEMDQEFWNMLDETISRCVRTPYKYLDASREKFEDTSIFVVALVEQFKYLINKKEEEGVNTNERGAYLNWLSSFAKYLVIFGASKSAVKLLLEEVDANLSIDDFVDFGSQSSPVDKDSSFLEIIYKLSTDQLIQSPLILEKKIISSNLDYVACLSLIHMVIDKTTPAQQLISILFSKIWNFLTSLDKDAINYFVSDLIWTPLFERCKSNNENAKMALLIYNEILQNLPHAVTTQFSQFVVKNLLIGDESFVPFIWTIEDDDQVSDLLNKSNTNEAIFKAMIPHAVKKQLPLSIDQFWRLFEMGERDSLLIDLIDKDLIVLDQTQLGLLVDKISKQPNFYFLLPTLIKKWKTVAIDLIDKEFANSDDDDDNYSLRLLISSSMIQEGMEIPSAYLKHSLDIIKNKLNLQSLDGSQWSCILIILLSETDIDQELVGHVLESIPFKHTLNPQFIQFISKKFLDKQVKTWLNKCMLYITKKFTESDSMSETFNSFLISMGEYFFGSNIWSVVGTNILNTQLEAILESKWVASEIYLQYIIKLILCAPKNKIDFLKIFQIALNTFSLEELPNKDSVKTRYYCVVIIFLLYNFDHSKLSNLTNLDIILEKYQGLNRAEDCMLKFILQKMEGKLAVSWISKVSNWVFLQEEGGSTTELDKLVTKTNGQFTVKLSKSIIENTLNSVQQSMSLDLSKPQSARVETWKTIQEMELSNSLVSVEKPAYDAEFLLMIILNNEELLKCKKREEDATITYAFNIKNLVDSGLLQFLIADLANEKNLSVSKIILNKIITSIDDEINHQFKDKNLMKVFLSSILFTLSTYHSSSTTIETETAHQYRPCGLIWFVYSQFVPILANPGHFLYEKVYRYVLSHPRLTPKELPLWNLITHPQAEGSEYYYRELNWMIEKITQGTNTISDLFILKIVQIETILNTLNLKYLNMKLKTAILLFIYKIQQIDQGCDLLITRFGMLSNLALIIDDLNQSGNGNGGDDDEVQIFDQQIKNDILAVLCRIEISVSQSQRVQKWTGGDLKNGLKRLHASIS</sequence>
<evidence type="ECO:0000313" key="5">
    <source>
        <dbReference type="Proteomes" id="UP001202479"/>
    </source>
</evidence>
<feature type="domain" description="URB1 central HEAT repeat" evidence="3">
    <location>
        <begin position="568"/>
        <end position="748"/>
    </location>
</feature>
<dbReference type="PANTHER" id="PTHR13500">
    <property type="entry name" value="NUCLEOLAR PRERIBOSOMAL-ASSOCIATED PROTEIN 1"/>
    <property type="match status" value="1"/>
</dbReference>
<dbReference type="Pfam" id="PF26140">
    <property type="entry name" value="HEAT_URB1"/>
    <property type="match status" value="1"/>
</dbReference>
<protein>
    <recommendedName>
        <fullName evidence="6">Nucleolar pre-ribosomal-associated protein 1 C-terminal domain-containing protein</fullName>
    </recommendedName>
</protein>
<dbReference type="Pfam" id="PF16201">
    <property type="entry name" value="NopRA1"/>
    <property type="match status" value="1"/>
</dbReference>
<feature type="domain" description="URB1 C-terminal" evidence="2">
    <location>
        <begin position="1407"/>
        <end position="1611"/>
    </location>
</feature>
<evidence type="ECO:0008006" key="6">
    <source>
        <dbReference type="Google" id="ProtNLM"/>
    </source>
</evidence>
<dbReference type="EMBL" id="JAHUZD010000027">
    <property type="protein sequence ID" value="KAI3405869.2"/>
    <property type="molecule type" value="Genomic_DNA"/>
</dbReference>
<dbReference type="InterPro" id="IPR039844">
    <property type="entry name" value="URB1"/>
</dbReference>
<gene>
    <name evidence="4" type="ORF">KGF56_001477</name>
</gene>
<dbReference type="GO" id="GO:0000463">
    <property type="term" value="P:maturation of LSU-rRNA from tricistronic rRNA transcript (SSU-rRNA, 5.8S rRNA, LSU-rRNA)"/>
    <property type="evidence" value="ECO:0007669"/>
    <property type="project" value="TreeGrafter"/>
</dbReference>